<dbReference type="EMBL" id="JAAPAO010001052">
    <property type="protein sequence ID" value="KAF4651500.1"/>
    <property type="molecule type" value="Genomic_DNA"/>
</dbReference>
<dbReference type="Proteomes" id="UP000591131">
    <property type="component" value="Unassembled WGS sequence"/>
</dbReference>
<proteinExistence type="predicted"/>
<keyword evidence="4" id="KW-1185">Reference proteome</keyword>
<feature type="compositionally biased region" description="Pro residues" evidence="2">
    <location>
        <begin position="1"/>
        <end position="11"/>
    </location>
</feature>
<dbReference type="InterPro" id="IPR012337">
    <property type="entry name" value="RNaseH-like_sf"/>
</dbReference>
<feature type="region of interest" description="Disordered" evidence="2">
    <location>
        <begin position="114"/>
        <end position="153"/>
    </location>
</feature>
<dbReference type="SUPFAM" id="SSF53098">
    <property type="entry name" value="Ribonuclease H-like"/>
    <property type="match status" value="1"/>
</dbReference>
<evidence type="ECO:0000313" key="4">
    <source>
        <dbReference type="Proteomes" id="UP000591131"/>
    </source>
</evidence>
<dbReference type="Gene3D" id="3.30.420.10">
    <property type="entry name" value="Ribonuclease H-like superfamily/Ribonuclease H"/>
    <property type="match status" value="1"/>
</dbReference>
<gene>
    <name evidence="3" type="ORF">FOL47_000356</name>
</gene>
<dbReference type="AlphaFoldDB" id="A0A7J6KWK6"/>
<evidence type="ECO:0000256" key="2">
    <source>
        <dbReference type="SAM" id="MobiDB-lite"/>
    </source>
</evidence>
<feature type="compositionally biased region" description="Polar residues" evidence="2">
    <location>
        <begin position="117"/>
        <end position="142"/>
    </location>
</feature>
<feature type="compositionally biased region" description="Low complexity" evidence="2">
    <location>
        <begin position="12"/>
        <end position="21"/>
    </location>
</feature>
<sequence>MATPVGSPPIPSTAAATSAPPVDLRGLRRELASVRRSLAQARESLNNLIDDGSEDYLPVLEELHEREATSLARIAELETDIVEAQATLDASHSDRSRQAGLSRATRALGVLGEHVSGSVQQNTEPRVSPHQSVQYMSLSPSNAEDPEDPGSRVPTRANDLVIRLTFPEQASWAEQDASVLFARSKAIEKRAIGRLILAISDEIKFLRRYATVTVLHVKGSLNVEADRLSRLFDRQVGVNLPLAEALAGAVDSEAVLWPVDDDDEESEDSLSWLVEEYDDHAAKASLERSQLFSSVECENTGPDLCADLLALVPSDSSSSSLAETIAQQCYDLPQVCRTVKCMKFVFELLKANRDGEDALKSLVYPLVPDTSDFRALVYSAQIHDDACLKMVRDGVTPSGPYVLADGELVVFRTGTPFGTELRQYVLPRSAVSLRKKVLLDAHNRCGHQGLRPSLSYVEDFHLPSDLSAKCPYYKVAIDYYAVGDKVKLLSAMCCFSKHISFFRVESENSEEALRVLKLLQLRTGGVRVICSDRASYFRSLSNFRDRAAAMLNASVELTASRSPWELGSEKLHDLAGDRLRVMLRGSAGRWPDDPVREQQLLEELMLLLNTRPLRTYYVSENGSDVITPDSLCYGRTRRFGCLDIDQSLNDPGFFANFLPYRVKAIRNSFVSWLWSELKRYSLSSVRAKSRGVTPTEFAPGDAVLVYMSGRKLGMSFRLGHIVECVSDRRVRVRFPSGLVTLENLYNIVLLRAHSHRDPDLSTVSRVGMGIILDYGSYEREAEICFDPCDDSGEVWVKFKNGDVPEIVNLSSRVWRSAPISPSDGPRQGGRDSTADPYANILPSLVDMRLSVLYDVVVPNRKRPQKRYYKGKVVAVRASGHVDVEWDDAHSGISTLDLSLITYHAIH</sequence>
<comment type="caution">
    <text evidence="3">The sequence shown here is derived from an EMBL/GenBank/DDBJ whole genome shotgun (WGS) entry which is preliminary data.</text>
</comment>
<feature type="coiled-coil region" evidence="1">
    <location>
        <begin position="24"/>
        <end position="94"/>
    </location>
</feature>
<feature type="region of interest" description="Disordered" evidence="2">
    <location>
        <begin position="1"/>
        <end position="22"/>
    </location>
</feature>
<evidence type="ECO:0000313" key="3">
    <source>
        <dbReference type="EMBL" id="KAF4651500.1"/>
    </source>
</evidence>
<keyword evidence="1" id="KW-0175">Coiled coil</keyword>
<protein>
    <submittedName>
        <fullName evidence="3">Uncharacterized protein</fullName>
    </submittedName>
</protein>
<dbReference type="InterPro" id="IPR036397">
    <property type="entry name" value="RNaseH_sf"/>
</dbReference>
<accession>A0A7J6KWK6</accession>
<evidence type="ECO:0000256" key="1">
    <source>
        <dbReference type="SAM" id="Coils"/>
    </source>
</evidence>
<dbReference type="GO" id="GO:0003676">
    <property type="term" value="F:nucleic acid binding"/>
    <property type="evidence" value="ECO:0007669"/>
    <property type="project" value="InterPro"/>
</dbReference>
<reference evidence="3 4" key="1">
    <citation type="submission" date="2020-04" db="EMBL/GenBank/DDBJ databases">
        <title>Perkinsus chesapeaki whole genome sequence.</title>
        <authorList>
            <person name="Bogema D.R."/>
        </authorList>
    </citation>
    <scope>NUCLEOTIDE SEQUENCE [LARGE SCALE GENOMIC DNA]</scope>
    <source>
        <strain evidence="3">ATCC PRA-425</strain>
    </source>
</reference>
<organism evidence="3 4">
    <name type="scientific">Perkinsus chesapeaki</name>
    <name type="common">Clam parasite</name>
    <name type="synonym">Perkinsus andrewsi</name>
    <dbReference type="NCBI Taxonomy" id="330153"/>
    <lineage>
        <taxon>Eukaryota</taxon>
        <taxon>Sar</taxon>
        <taxon>Alveolata</taxon>
        <taxon>Perkinsozoa</taxon>
        <taxon>Perkinsea</taxon>
        <taxon>Perkinsida</taxon>
        <taxon>Perkinsidae</taxon>
        <taxon>Perkinsus</taxon>
    </lineage>
</organism>
<dbReference type="OrthoDB" id="443009at2759"/>
<name>A0A7J6KWK6_PERCH</name>